<evidence type="ECO:0000313" key="2">
    <source>
        <dbReference type="Proteomes" id="UP001561046"/>
    </source>
</evidence>
<reference evidence="1 2" key="1">
    <citation type="journal article" date="2013" name="Int. J. Syst. Evol. Microbiol.">
        <title>Comamonas guangdongensis sp. nov., isolated from subterranean forest sediment, and emended description of the genus Comamonas.</title>
        <authorList>
            <person name="Zhang J."/>
            <person name="Wang Y."/>
            <person name="Zhou S."/>
            <person name="Wu C."/>
            <person name="He J."/>
            <person name="Li F."/>
        </authorList>
    </citation>
    <scope>NUCLEOTIDE SEQUENCE [LARGE SCALE GENOMIC DNA]</scope>
    <source>
        <strain evidence="1 2">CCTCC AB2011133</strain>
    </source>
</reference>
<dbReference type="RefSeq" id="WP_369339786.1">
    <property type="nucleotide sequence ID" value="NZ_JBFYGN010000023.1"/>
</dbReference>
<dbReference type="InterPro" id="IPR027375">
    <property type="entry name" value="DKNYY"/>
</dbReference>
<dbReference type="EMBL" id="JBFYGN010000023">
    <property type="protein sequence ID" value="MEX8194611.1"/>
    <property type="molecule type" value="Genomic_DNA"/>
</dbReference>
<organism evidence="1 2">
    <name type="scientific">Comamonas guangdongensis</name>
    <dbReference type="NCBI Taxonomy" id="510515"/>
    <lineage>
        <taxon>Bacteria</taxon>
        <taxon>Pseudomonadati</taxon>
        <taxon>Pseudomonadota</taxon>
        <taxon>Betaproteobacteria</taxon>
        <taxon>Burkholderiales</taxon>
        <taxon>Comamonadaceae</taxon>
        <taxon>Comamonas</taxon>
    </lineage>
</organism>
<protein>
    <submittedName>
        <fullName evidence="1">DKNYY domain-containing protein</fullName>
    </submittedName>
</protein>
<accession>A0ABV3ZYD4</accession>
<evidence type="ECO:0000313" key="1">
    <source>
        <dbReference type="EMBL" id="MEX8194611.1"/>
    </source>
</evidence>
<sequence length="237" mass="27197">MSWKKLADFPAQKVIGAYGRELWALRDARVWHQGRKLAAADAASFEVVEHQQFIARDACSVFHAWSRLPRIDRNSFRQVGMYWLDRSSVYFEYETSLRPLADSDPLTFRELGGGYGADAQAAWYCGRRMKNCTRGRHLQVIPSNDLYASDGEHIYCDGKPLRGANPSRWRILNAEFSGDDEAIYFLERKLPRADPPSWRHIHGAWSKDSKHVFHMNLIEKNAAPDSFEKTCASSLSR</sequence>
<name>A0ABV3ZYD4_9BURK</name>
<dbReference type="Pfam" id="PF13644">
    <property type="entry name" value="DKNYY"/>
    <property type="match status" value="1"/>
</dbReference>
<comment type="caution">
    <text evidence="1">The sequence shown here is derived from an EMBL/GenBank/DDBJ whole genome shotgun (WGS) entry which is preliminary data.</text>
</comment>
<dbReference type="Proteomes" id="UP001561046">
    <property type="component" value="Unassembled WGS sequence"/>
</dbReference>
<keyword evidence="2" id="KW-1185">Reference proteome</keyword>
<proteinExistence type="predicted"/>
<gene>
    <name evidence="1" type="ORF">AB6724_17390</name>
</gene>